<feature type="transmembrane region" description="Helical" evidence="2">
    <location>
        <begin position="20"/>
        <end position="40"/>
    </location>
</feature>
<dbReference type="Proteomes" id="UP000316598">
    <property type="component" value="Unassembled WGS sequence"/>
</dbReference>
<evidence type="ECO:0000313" key="3">
    <source>
        <dbReference type="EMBL" id="TWT54462.1"/>
    </source>
</evidence>
<dbReference type="EMBL" id="SJPI01000001">
    <property type="protein sequence ID" value="TWT54462.1"/>
    <property type="molecule type" value="Genomic_DNA"/>
</dbReference>
<evidence type="ECO:0000313" key="4">
    <source>
        <dbReference type="Proteomes" id="UP000316598"/>
    </source>
</evidence>
<reference evidence="3 4" key="1">
    <citation type="submission" date="2019-02" db="EMBL/GenBank/DDBJ databases">
        <title>Deep-cultivation of Planctomycetes and their phenomic and genomic characterization uncovers novel biology.</title>
        <authorList>
            <person name="Wiegand S."/>
            <person name="Jogler M."/>
            <person name="Boedeker C."/>
            <person name="Pinto D."/>
            <person name="Vollmers J."/>
            <person name="Rivas-Marin E."/>
            <person name="Kohn T."/>
            <person name="Peeters S.H."/>
            <person name="Heuer A."/>
            <person name="Rast P."/>
            <person name="Oberbeckmann S."/>
            <person name="Bunk B."/>
            <person name="Jeske O."/>
            <person name="Meyerdierks A."/>
            <person name="Storesund J.E."/>
            <person name="Kallscheuer N."/>
            <person name="Luecker S."/>
            <person name="Lage O.M."/>
            <person name="Pohl T."/>
            <person name="Merkel B.J."/>
            <person name="Hornburger P."/>
            <person name="Mueller R.-W."/>
            <person name="Bruemmer F."/>
            <person name="Labrenz M."/>
            <person name="Spormann A.M."/>
            <person name="Op Den Camp H."/>
            <person name="Overmann J."/>
            <person name="Amann R."/>
            <person name="Jetten M.S.M."/>
            <person name="Mascher T."/>
            <person name="Medema M.H."/>
            <person name="Devos D.P."/>
            <person name="Kaster A.-K."/>
            <person name="Ovreas L."/>
            <person name="Rohde M."/>
            <person name="Galperin M.Y."/>
            <person name="Jogler C."/>
        </authorList>
    </citation>
    <scope>NUCLEOTIDE SEQUENCE [LARGE SCALE GENOMIC DNA]</scope>
    <source>
        <strain evidence="3 4">Pla22</strain>
    </source>
</reference>
<feature type="region of interest" description="Disordered" evidence="1">
    <location>
        <begin position="85"/>
        <end position="109"/>
    </location>
</feature>
<gene>
    <name evidence="3" type="ORF">Pla22_21090</name>
</gene>
<protein>
    <submittedName>
        <fullName evidence="3">Uncharacterized protein</fullName>
    </submittedName>
</protein>
<proteinExistence type="predicted"/>
<keyword evidence="4" id="KW-1185">Reference proteome</keyword>
<dbReference type="RefSeq" id="WP_146514507.1">
    <property type="nucleotide sequence ID" value="NZ_SJPI01000001.1"/>
</dbReference>
<evidence type="ECO:0000256" key="1">
    <source>
        <dbReference type="SAM" id="MobiDB-lite"/>
    </source>
</evidence>
<sequence length="109" mass="11952" precursor="true">MNAPSPEPIQRSRLLPRVSFRAMFALMTLGVIFAAIARAAGDGAVVATGFMVATGFLLACFVAFLLLFMLAWCVSVTWYQPSEEIQTDDSPFSDDTLPSQILPPREQRP</sequence>
<feature type="transmembrane region" description="Helical" evidence="2">
    <location>
        <begin position="46"/>
        <end position="72"/>
    </location>
</feature>
<dbReference type="AlphaFoldDB" id="A0A5C5WX64"/>
<dbReference type="OrthoDB" id="291342at2"/>
<name>A0A5C5WX64_9BACT</name>
<organism evidence="3 4">
    <name type="scientific">Rubripirellula amarantea</name>
    <dbReference type="NCBI Taxonomy" id="2527999"/>
    <lineage>
        <taxon>Bacteria</taxon>
        <taxon>Pseudomonadati</taxon>
        <taxon>Planctomycetota</taxon>
        <taxon>Planctomycetia</taxon>
        <taxon>Pirellulales</taxon>
        <taxon>Pirellulaceae</taxon>
        <taxon>Rubripirellula</taxon>
    </lineage>
</organism>
<comment type="caution">
    <text evidence="3">The sequence shown here is derived from an EMBL/GenBank/DDBJ whole genome shotgun (WGS) entry which is preliminary data.</text>
</comment>
<keyword evidence="2" id="KW-1133">Transmembrane helix</keyword>
<evidence type="ECO:0000256" key="2">
    <source>
        <dbReference type="SAM" id="Phobius"/>
    </source>
</evidence>
<accession>A0A5C5WX64</accession>
<keyword evidence="2" id="KW-0472">Membrane</keyword>
<keyword evidence="2" id="KW-0812">Transmembrane</keyword>